<proteinExistence type="predicted"/>
<dbReference type="RefSeq" id="WP_129602863.1">
    <property type="nucleotide sequence ID" value="NZ_SBLB01000004.1"/>
</dbReference>
<comment type="caution">
    <text evidence="2">The sequence shown here is derived from an EMBL/GenBank/DDBJ whole genome shotgun (WGS) entry which is preliminary data.</text>
</comment>
<dbReference type="Proteomes" id="UP000290407">
    <property type="component" value="Unassembled WGS sequence"/>
</dbReference>
<organism evidence="2 3">
    <name type="scientific">Spirosoma sordidisoli</name>
    <dbReference type="NCBI Taxonomy" id="2502893"/>
    <lineage>
        <taxon>Bacteria</taxon>
        <taxon>Pseudomonadati</taxon>
        <taxon>Bacteroidota</taxon>
        <taxon>Cytophagia</taxon>
        <taxon>Cytophagales</taxon>
        <taxon>Cytophagaceae</taxon>
        <taxon>Spirosoma</taxon>
    </lineage>
</organism>
<name>A0A4Q2UIC1_9BACT</name>
<sequence>MWTLIKPLLLVVGLALPACCFGQIVEATVEPPRCANRDLMARAGAGDVLKAYQDYLQQTHTHEIMTPDGPMGILLLTEFVNAQGKACWRLEVCYDDRYKQAVPTGYFFQKSGRFRLIVVYRGNEKGNMLNPDLESSATQQHTLACYEEIVGNRVYIRPPRQPRIARILGRNSDMWVKDRVDISGNVYSALTFVFETDGTFSLISG</sequence>
<evidence type="ECO:0000313" key="2">
    <source>
        <dbReference type="EMBL" id="RYC69173.1"/>
    </source>
</evidence>
<evidence type="ECO:0000313" key="3">
    <source>
        <dbReference type="Proteomes" id="UP000290407"/>
    </source>
</evidence>
<gene>
    <name evidence="2" type="ORF">EQG79_17400</name>
</gene>
<feature type="chain" id="PRO_5020635450" evidence="1">
    <location>
        <begin position="23"/>
        <end position="205"/>
    </location>
</feature>
<reference evidence="2 3" key="1">
    <citation type="submission" date="2019-01" db="EMBL/GenBank/DDBJ databases">
        <title>Spirosoma flava sp. nov., a propanil-degrading bacterium isolated from herbicide-contaminated soil.</title>
        <authorList>
            <person name="Zhang L."/>
            <person name="Jiang J.-D."/>
        </authorList>
    </citation>
    <scope>NUCLEOTIDE SEQUENCE [LARGE SCALE GENOMIC DNA]</scope>
    <source>
        <strain evidence="2 3">TY50</strain>
    </source>
</reference>
<keyword evidence="3" id="KW-1185">Reference proteome</keyword>
<dbReference type="EMBL" id="SBLB01000004">
    <property type="protein sequence ID" value="RYC69173.1"/>
    <property type="molecule type" value="Genomic_DNA"/>
</dbReference>
<accession>A0A4Q2UIC1</accession>
<dbReference type="AlphaFoldDB" id="A0A4Q2UIC1"/>
<feature type="signal peptide" evidence="1">
    <location>
        <begin position="1"/>
        <end position="22"/>
    </location>
</feature>
<protein>
    <submittedName>
        <fullName evidence="2">Uncharacterized protein</fullName>
    </submittedName>
</protein>
<keyword evidence="1" id="KW-0732">Signal</keyword>
<evidence type="ECO:0000256" key="1">
    <source>
        <dbReference type="SAM" id="SignalP"/>
    </source>
</evidence>